<evidence type="ECO:0000313" key="4">
    <source>
        <dbReference type="EMBL" id="PSU48527.1"/>
    </source>
</evidence>
<dbReference type="Pfam" id="PF00378">
    <property type="entry name" value="ECH_1"/>
    <property type="match status" value="1"/>
</dbReference>
<reference evidence="4 5" key="1">
    <citation type="submission" date="2018-01" db="EMBL/GenBank/DDBJ databases">
        <title>Whole genome sequencing of Histamine producing bacteria.</title>
        <authorList>
            <person name="Butler K."/>
        </authorList>
    </citation>
    <scope>NUCLEOTIDE SEQUENCE [LARGE SCALE GENOMIC DNA]</scope>
    <source>
        <strain evidence="4 5">JCM 12947</strain>
    </source>
</reference>
<evidence type="ECO:0000256" key="1">
    <source>
        <dbReference type="ARBA" id="ARBA00004275"/>
    </source>
</evidence>
<accession>A0A2T3JHS7</accession>
<dbReference type="PANTHER" id="PTHR43684:SF1">
    <property type="entry name" value="ENOYL-COA DELTA ISOMERASE 2"/>
    <property type="match status" value="1"/>
</dbReference>
<dbReference type="PANTHER" id="PTHR43684">
    <property type="match status" value="1"/>
</dbReference>
<name>A0A2T3JHS7_9GAMM</name>
<gene>
    <name evidence="4" type="ORF">C9J12_10760</name>
</gene>
<protein>
    <submittedName>
        <fullName evidence="4">Enoyl-CoA hydratase</fullName>
    </submittedName>
</protein>
<dbReference type="EMBL" id="PYMJ01000009">
    <property type="protein sequence ID" value="PSU48527.1"/>
    <property type="molecule type" value="Genomic_DNA"/>
</dbReference>
<dbReference type="InterPro" id="IPR029045">
    <property type="entry name" value="ClpP/crotonase-like_dom_sf"/>
</dbReference>
<proteinExistence type="predicted"/>
<evidence type="ECO:0000256" key="2">
    <source>
        <dbReference type="ARBA" id="ARBA00023140"/>
    </source>
</evidence>
<dbReference type="AlphaFoldDB" id="A0A2T3JHS7"/>
<organism evidence="4 5">
    <name type="scientific">Photobacterium frigidiphilum</name>
    <dbReference type="NCBI Taxonomy" id="264736"/>
    <lineage>
        <taxon>Bacteria</taxon>
        <taxon>Pseudomonadati</taxon>
        <taxon>Pseudomonadota</taxon>
        <taxon>Gammaproteobacteria</taxon>
        <taxon>Vibrionales</taxon>
        <taxon>Vibrionaceae</taxon>
        <taxon>Photobacterium</taxon>
    </lineage>
</organism>
<keyword evidence="3" id="KW-0413">Isomerase</keyword>
<dbReference type="SUPFAM" id="SSF52096">
    <property type="entry name" value="ClpP/crotonase"/>
    <property type="match status" value="1"/>
</dbReference>
<dbReference type="Proteomes" id="UP000240987">
    <property type="component" value="Unassembled WGS sequence"/>
</dbReference>
<sequence length="258" mass="28579">MSDFISVQHDQHIYTISIDRPNAKNALNIEMYTTLANILIEANNDDSVRAILLTHTTEVFCSGNDMHDFLHMSQGTLNNSDSRQQVERFMVALLNCRKPIVAAVNGAAIGIGTTLLQYCDFVFCSPHTRFQTPFTPLGLCPEFASSIQLEKIIGTRKAKAMLMMGEPMMASEAESLGFVNQVVDSPFNKAQTYVKQLASLPPNAMRNTKALLNASSIEPLLACIEIENQLLFDLLAQPEAKEAISAFLEKRAPDFSQF</sequence>
<keyword evidence="5" id="KW-1185">Reference proteome</keyword>
<evidence type="ECO:0000313" key="5">
    <source>
        <dbReference type="Proteomes" id="UP000240987"/>
    </source>
</evidence>
<evidence type="ECO:0000256" key="3">
    <source>
        <dbReference type="ARBA" id="ARBA00023235"/>
    </source>
</evidence>
<comment type="subcellular location">
    <subcellularLocation>
        <location evidence="1">Peroxisome</location>
    </subcellularLocation>
</comment>
<dbReference type="RefSeq" id="WP_107242719.1">
    <property type="nucleotide sequence ID" value="NZ_PYMJ01000009.1"/>
</dbReference>
<dbReference type="Gene3D" id="3.90.226.10">
    <property type="entry name" value="2-enoyl-CoA Hydratase, Chain A, domain 1"/>
    <property type="match status" value="1"/>
</dbReference>
<keyword evidence="2" id="KW-0576">Peroxisome</keyword>
<dbReference type="InterPro" id="IPR051053">
    <property type="entry name" value="ECH/Chromodomain_protein"/>
</dbReference>
<dbReference type="InterPro" id="IPR001753">
    <property type="entry name" value="Enoyl-CoA_hydra/iso"/>
</dbReference>
<dbReference type="OrthoDB" id="9797151at2"/>
<dbReference type="CDD" id="cd06558">
    <property type="entry name" value="crotonase-like"/>
    <property type="match status" value="1"/>
</dbReference>
<dbReference type="GO" id="GO:0004165">
    <property type="term" value="F:delta(3)-delta(2)-enoyl-CoA isomerase activity"/>
    <property type="evidence" value="ECO:0007669"/>
    <property type="project" value="UniProtKB-ARBA"/>
</dbReference>
<comment type="caution">
    <text evidence="4">The sequence shown here is derived from an EMBL/GenBank/DDBJ whole genome shotgun (WGS) entry which is preliminary data.</text>
</comment>